<keyword evidence="1" id="KW-0812">Transmembrane</keyword>
<feature type="transmembrane region" description="Helical" evidence="1">
    <location>
        <begin position="42"/>
        <end position="63"/>
    </location>
</feature>
<name>A0ABP8DJ34_9ACTN</name>
<keyword evidence="1" id="KW-1133">Transmembrane helix</keyword>
<comment type="caution">
    <text evidence="2">The sequence shown here is derived from an EMBL/GenBank/DDBJ whole genome shotgun (WGS) entry which is preliminary data.</text>
</comment>
<organism evidence="2 3">
    <name type="scientific">Dactylosporangium darangshiense</name>
    <dbReference type="NCBI Taxonomy" id="579108"/>
    <lineage>
        <taxon>Bacteria</taxon>
        <taxon>Bacillati</taxon>
        <taxon>Actinomycetota</taxon>
        <taxon>Actinomycetes</taxon>
        <taxon>Micromonosporales</taxon>
        <taxon>Micromonosporaceae</taxon>
        <taxon>Dactylosporangium</taxon>
    </lineage>
</organism>
<dbReference type="Proteomes" id="UP001500620">
    <property type="component" value="Unassembled WGS sequence"/>
</dbReference>
<dbReference type="PROSITE" id="PS51257">
    <property type="entry name" value="PROKAR_LIPOPROTEIN"/>
    <property type="match status" value="1"/>
</dbReference>
<feature type="transmembrane region" description="Helical" evidence="1">
    <location>
        <begin position="124"/>
        <end position="149"/>
    </location>
</feature>
<dbReference type="EMBL" id="BAABAT010000027">
    <property type="protein sequence ID" value="GAA4257291.1"/>
    <property type="molecule type" value="Genomic_DNA"/>
</dbReference>
<protein>
    <recommendedName>
        <fullName evidence="4">CHAT domain-containing protein</fullName>
    </recommendedName>
</protein>
<gene>
    <name evidence="2" type="ORF">GCM10022255_073500</name>
</gene>
<feature type="transmembrane region" description="Helical" evidence="1">
    <location>
        <begin position="98"/>
        <end position="118"/>
    </location>
</feature>
<evidence type="ECO:0000256" key="1">
    <source>
        <dbReference type="SAM" id="Phobius"/>
    </source>
</evidence>
<evidence type="ECO:0000313" key="2">
    <source>
        <dbReference type="EMBL" id="GAA4257291.1"/>
    </source>
</evidence>
<dbReference type="RefSeq" id="WP_345134285.1">
    <property type="nucleotide sequence ID" value="NZ_BAABAT010000027.1"/>
</dbReference>
<feature type="transmembrane region" description="Helical" evidence="1">
    <location>
        <begin position="12"/>
        <end position="36"/>
    </location>
</feature>
<proteinExistence type="predicted"/>
<evidence type="ECO:0008006" key="4">
    <source>
        <dbReference type="Google" id="ProtNLM"/>
    </source>
</evidence>
<keyword evidence="3" id="KW-1185">Reference proteome</keyword>
<keyword evidence="1" id="KW-0472">Membrane</keyword>
<sequence>MRQGRPGGPVQTLSMIALLLAVLMFTSGCFVTPSFIVFSPLIAIGAALFYLAVGVIRLSKFAYNMTWSDLGRMLRRAAVAVGGVPALAVRMSRRVAEAGFSGVLRAVGLFLLAVVGIAVGVPLIYAIAVVLLVLVEIPIWIALLIALIVSKGSPAVTRVISAMVPSLARRILRTDDEHKRHDAIDVQFINFWIPELQGRPDEPLVVDQQYLGMLQVGALRPDNVATGDTAIPRDDIPAGGLATEWILWSTTMRLTRGDDPSVEFDVAEAGADTQWMARFCLHIPHKGESEDRNLVLTPLVEGEARIDGLVRVAGDAYREFTVRLRVAGSSTEDDVEDEDAEEEATVVATELLVVPARDLAPKPGHEWQRSSNKLQILFLGSMAQLQSEELGPDEAESWRPDIAGIESIIARARDAADAFRSRYHQELDDITVEALAQRLEGFRPTEHWDRAGSTPADGAEQRWEGMARSQELARLAYEGYALYRAIFPDDSRLAEVIGLLEPGDRLDLTWQKNGGSWVSHVPWTLLYGAEPPRPGEPVDATEFFGLRYRIAYRAYSMGVRSRGIVNGATKAHLMYWGGREGDETWAASREHAAALARWHPLVLPTETPGKAELQRFLYDPTPNPVGLLYFYCQCNTGDGSDPVLRFGSTNDPDDTLGLMDLGTRQLPDQPLVFANACDTVSGEPYTPNRLERLFFDRKCRAFIGTECKVPIRFAARFADVFFTFLYDPAYAPIPAGEALVQARRYFWTEYRNIGGLFYSYVNDYHVSYEAARRR</sequence>
<evidence type="ECO:0000313" key="3">
    <source>
        <dbReference type="Proteomes" id="UP001500620"/>
    </source>
</evidence>
<accession>A0ABP8DJ34</accession>
<reference evidence="3" key="1">
    <citation type="journal article" date="2019" name="Int. J. Syst. Evol. Microbiol.">
        <title>The Global Catalogue of Microorganisms (GCM) 10K type strain sequencing project: providing services to taxonomists for standard genome sequencing and annotation.</title>
        <authorList>
            <consortium name="The Broad Institute Genomics Platform"/>
            <consortium name="The Broad Institute Genome Sequencing Center for Infectious Disease"/>
            <person name="Wu L."/>
            <person name="Ma J."/>
        </authorList>
    </citation>
    <scope>NUCLEOTIDE SEQUENCE [LARGE SCALE GENOMIC DNA]</scope>
    <source>
        <strain evidence="3">JCM 17441</strain>
    </source>
</reference>